<dbReference type="EMBL" id="LODT01000035">
    <property type="protein sequence ID" value="KYQ91463.1"/>
    <property type="molecule type" value="Genomic_DNA"/>
</dbReference>
<comment type="caution">
    <text evidence="1">The sequence shown here is derived from an EMBL/GenBank/DDBJ whole genome shotgun (WGS) entry which is preliminary data.</text>
</comment>
<proteinExistence type="predicted"/>
<reference evidence="1 2" key="1">
    <citation type="submission" date="2015-12" db="EMBL/GenBank/DDBJ databases">
        <title>Dictyostelia acquired genes for synthesis and detection of signals that induce cell-type specialization by lateral gene transfer from prokaryotes.</title>
        <authorList>
            <person name="Gloeckner G."/>
            <person name="Schaap P."/>
        </authorList>
    </citation>
    <scope>NUCLEOTIDE SEQUENCE [LARGE SCALE GENOMIC DNA]</scope>
    <source>
        <strain evidence="1 2">TK</strain>
    </source>
</reference>
<sequence>MARTKQTARRIVPDEFRALLKPHKIIVRGKARTEYADKKRLNGISDGSNFVEYFDGDFKDKLEYGFMSFEYFEGELYTVTVYQTNQSLNPQELHELGQYTQGQWSDGIGEGFEQFPRNIDNNEVYISPWYNGQEITVNQMESENFQ</sequence>
<organism evidence="1 2">
    <name type="scientific">Tieghemostelium lacteum</name>
    <name type="common">Slime mold</name>
    <name type="synonym">Dictyostelium lacteum</name>
    <dbReference type="NCBI Taxonomy" id="361077"/>
    <lineage>
        <taxon>Eukaryota</taxon>
        <taxon>Amoebozoa</taxon>
        <taxon>Evosea</taxon>
        <taxon>Eumycetozoa</taxon>
        <taxon>Dictyostelia</taxon>
        <taxon>Dictyosteliales</taxon>
        <taxon>Raperosteliaceae</taxon>
        <taxon>Tieghemostelium</taxon>
    </lineage>
</organism>
<gene>
    <name evidence="1" type="ORF">DLAC_08430</name>
</gene>
<dbReference type="Proteomes" id="UP000076078">
    <property type="component" value="Unassembled WGS sequence"/>
</dbReference>
<name>A0A151ZBZ0_TIELA</name>
<dbReference type="AlphaFoldDB" id="A0A151ZBZ0"/>
<protein>
    <submittedName>
        <fullName evidence="1">Uncharacterized protein</fullName>
    </submittedName>
</protein>
<evidence type="ECO:0000313" key="2">
    <source>
        <dbReference type="Proteomes" id="UP000076078"/>
    </source>
</evidence>
<evidence type="ECO:0000313" key="1">
    <source>
        <dbReference type="EMBL" id="KYQ91463.1"/>
    </source>
</evidence>
<dbReference type="InParanoid" id="A0A151ZBZ0"/>
<accession>A0A151ZBZ0</accession>
<keyword evidence="2" id="KW-1185">Reference proteome</keyword>